<dbReference type="OMA" id="ICQECGM"/>
<comment type="function">
    <text evidence="1">May be involved in transcriptional regulation.</text>
</comment>
<reference evidence="15 16" key="1">
    <citation type="journal article" date="2019" name="Proc. Natl. Acad. Sci. U.S.A.">
        <title>Regulatory changes in pterin and carotenoid genes underlie balanced color polymorphisms in the wall lizard.</title>
        <authorList>
            <person name="Andrade P."/>
            <person name="Pinho C."/>
            <person name="Perez I de Lanuza G."/>
            <person name="Afonso S."/>
            <person name="Brejcha J."/>
            <person name="Rubin C.J."/>
            <person name="Wallerman O."/>
            <person name="Pereira P."/>
            <person name="Sabatino S.J."/>
            <person name="Bellati A."/>
            <person name="Pellitteri-Rosa D."/>
            <person name="Bosakova Z."/>
            <person name="Bunikis I."/>
            <person name="Carretero M.A."/>
            <person name="Feiner N."/>
            <person name="Marsik P."/>
            <person name="Pauperio F."/>
            <person name="Salvi D."/>
            <person name="Soler L."/>
            <person name="While G.M."/>
            <person name="Uller T."/>
            <person name="Font E."/>
            <person name="Andersson L."/>
            <person name="Carneiro M."/>
        </authorList>
    </citation>
    <scope>NUCLEOTIDE SEQUENCE</scope>
</reference>
<dbReference type="Ensembl" id="ENSPMRT00000006476.1">
    <property type="protein sequence ID" value="ENSPMRP00000006089.1"/>
    <property type="gene ID" value="ENSPMRG00000004123.1"/>
</dbReference>
<feature type="domain" description="C2H2-type" evidence="14">
    <location>
        <begin position="198"/>
        <end position="226"/>
    </location>
</feature>
<dbReference type="GeneTree" id="ENSGT00940000167129"/>
<dbReference type="Pfam" id="PF00096">
    <property type="entry name" value="zf-C2H2"/>
    <property type="match status" value="6"/>
</dbReference>
<feature type="domain" description="C2H2-type" evidence="14">
    <location>
        <begin position="170"/>
        <end position="197"/>
    </location>
</feature>
<feature type="domain" description="C2H2-type" evidence="14">
    <location>
        <begin position="351"/>
        <end position="378"/>
    </location>
</feature>
<sequence>MDVEGSWESDNDTCGTGEDRSDDCVPEWVGQKGGLRLDVDEDYSLPPSPEGSLDGPSSHQDIPVDRHCEEDKRNGAYGQWSDSTTARGFITSSTNFDLQCEGEDPEPRSSAHARGKVCEDIVIISSLHEEEPVPTSGDVLPYRRKECGEAFHHLGRLQECEQYHGAECPYQCPVCGKGFFRTANLRTHKLIHSSDRPNKCPECDKGFLHKVDLWRHLRNVHKIEHSKMLRDGPLIVVSSKAQSQSSEGLASSRVDPGEPEREQPKPYVCPTCGKGFRTSNLLSKHKVIHRQDKPYECQECGKAFVQLLRLKRHQKIHTGERPFHCEECGGAFTRLTSLHRHQRIHTGEKPYSCTYCAQDFTESGSLRRHERIHQMKTS</sequence>
<dbReference type="FunFam" id="3.30.160.60:FF:000446">
    <property type="entry name" value="Zinc finger protein"/>
    <property type="match status" value="1"/>
</dbReference>
<dbReference type="InterPro" id="IPR036236">
    <property type="entry name" value="Znf_C2H2_sf"/>
</dbReference>
<feature type="region of interest" description="Disordered" evidence="13">
    <location>
        <begin position="1"/>
        <end position="64"/>
    </location>
</feature>
<keyword evidence="8" id="KW-0805">Transcription regulation</keyword>
<evidence type="ECO:0000256" key="10">
    <source>
        <dbReference type="ARBA" id="ARBA00023163"/>
    </source>
</evidence>
<evidence type="ECO:0000256" key="1">
    <source>
        <dbReference type="ARBA" id="ARBA00003767"/>
    </source>
</evidence>
<evidence type="ECO:0000256" key="12">
    <source>
        <dbReference type="PROSITE-ProRule" id="PRU00042"/>
    </source>
</evidence>
<dbReference type="GO" id="GO:0003677">
    <property type="term" value="F:DNA binding"/>
    <property type="evidence" value="ECO:0007669"/>
    <property type="project" value="UniProtKB-KW"/>
</dbReference>
<proteinExistence type="inferred from homology"/>
<dbReference type="InterPro" id="IPR050826">
    <property type="entry name" value="Krueppel_C2H2_ZnFinger"/>
</dbReference>
<protein>
    <submittedName>
        <fullName evidence="15">Zinc finger protein 239-like</fullName>
    </submittedName>
</protein>
<dbReference type="PANTHER" id="PTHR24377">
    <property type="entry name" value="IP01015P-RELATED"/>
    <property type="match status" value="1"/>
</dbReference>
<accession>A0A670I2M1</accession>
<evidence type="ECO:0000256" key="8">
    <source>
        <dbReference type="ARBA" id="ARBA00023015"/>
    </source>
</evidence>
<dbReference type="AlphaFoldDB" id="A0A670I2M1"/>
<dbReference type="RefSeq" id="XP_028588262.1">
    <property type="nucleotide sequence ID" value="XM_028732429.1"/>
</dbReference>
<dbReference type="GO" id="GO:0008270">
    <property type="term" value="F:zinc ion binding"/>
    <property type="evidence" value="ECO:0007669"/>
    <property type="project" value="UniProtKB-KW"/>
</dbReference>
<keyword evidence="5" id="KW-0677">Repeat</keyword>
<reference evidence="15" key="2">
    <citation type="submission" date="2025-08" db="UniProtKB">
        <authorList>
            <consortium name="Ensembl"/>
        </authorList>
    </citation>
    <scope>IDENTIFICATION</scope>
</reference>
<dbReference type="RefSeq" id="XP_028588263.1">
    <property type="nucleotide sequence ID" value="XM_028732430.1"/>
</dbReference>
<keyword evidence="6 12" id="KW-0863">Zinc-finger</keyword>
<gene>
    <name evidence="15" type="primary">LOC114598596</name>
</gene>
<dbReference type="InterPro" id="IPR013087">
    <property type="entry name" value="Znf_C2H2_type"/>
</dbReference>
<evidence type="ECO:0000313" key="15">
    <source>
        <dbReference type="Ensembl" id="ENSPMRP00000006089.1"/>
    </source>
</evidence>
<evidence type="ECO:0000256" key="5">
    <source>
        <dbReference type="ARBA" id="ARBA00022737"/>
    </source>
</evidence>
<dbReference type="PROSITE" id="PS00028">
    <property type="entry name" value="ZINC_FINGER_C2H2_1"/>
    <property type="match status" value="6"/>
</dbReference>
<dbReference type="SMART" id="SM00355">
    <property type="entry name" value="ZnF_C2H2"/>
    <property type="match status" value="6"/>
</dbReference>
<keyword evidence="9" id="KW-0238">DNA-binding</keyword>
<comment type="subcellular location">
    <subcellularLocation>
        <location evidence="2">Nucleus</location>
    </subcellularLocation>
</comment>
<keyword evidence="11" id="KW-0539">Nucleus</keyword>
<evidence type="ECO:0000256" key="6">
    <source>
        <dbReference type="ARBA" id="ARBA00022771"/>
    </source>
</evidence>
<keyword evidence="7" id="KW-0862">Zinc</keyword>
<dbReference type="GeneID" id="114598596"/>
<dbReference type="OrthoDB" id="40579at2759"/>
<evidence type="ECO:0000256" key="11">
    <source>
        <dbReference type="ARBA" id="ARBA00023242"/>
    </source>
</evidence>
<evidence type="ECO:0000256" key="4">
    <source>
        <dbReference type="ARBA" id="ARBA00022723"/>
    </source>
</evidence>
<dbReference type="FunFam" id="3.30.160.60:FF:002090">
    <property type="entry name" value="Zinc finger protein 473"/>
    <property type="match status" value="1"/>
</dbReference>
<organism evidence="15 16">
    <name type="scientific">Podarcis muralis</name>
    <name type="common">Wall lizard</name>
    <name type="synonym">Lacerta muralis</name>
    <dbReference type="NCBI Taxonomy" id="64176"/>
    <lineage>
        <taxon>Eukaryota</taxon>
        <taxon>Metazoa</taxon>
        <taxon>Chordata</taxon>
        <taxon>Craniata</taxon>
        <taxon>Vertebrata</taxon>
        <taxon>Euteleostomi</taxon>
        <taxon>Lepidosauria</taxon>
        <taxon>Squamata</taxon>
        <taxon>Bifurcata</taxon>
        <taxon>Unidentata</taxon>
        <taxon>Episquamata</taxon>
        <taxon>Laterata</taxon>
        <taxon>Lacertibaenia</taxon>
        <taxon>Lacertidae</taxon>
        <taxon>Podarcis</taxon>
    </lineage>
</organism>
<feature type="domain" description="C2H2-type" evidence="14">
    <location>
        <begin position="267"/>
        <end position="294"/>
    </location>
</feature>
<dbReference type="KEGG" id="pmua:114598596"/>
<dbReference type="FunFam" id="3.30.160.60:FF:001134">
    <property type="entry name" value="Zinc finger protein 70"/>
    <property type="match status" value="1"/>
</dbReference>
<feature type="compositionally biased region" description="Acidic residues" evidence="13">
    <location>
        <begin position="1"/>
        <end position="11"/>
    </location>
</feature>
<dbReference type="FunFam" id="3.30.160.60:FF:000733">
    <property type="entry name" value="Zinc finger protein 236 variant"/>
    <property type="match status" value="1"/>
</dbReference>
<evidence type="ECO:0000256" key="9">
    <source>
        <dbReference type="ARBA" id="ARBA00023125"/>
    </source>
</evidence>
<evidence type="ECO:0000256" key="2">
    <source>
        <dbReference type="ARBA" id="ARBA00004123"/>
    </source>
</evidence>
<reference evidence="15" key="3">
    <citation type="submission" date="2025-09" db="UniProtKB">
        <authorList>
            <consortium name="Ensembl"/>
        </authorList>
    </citation>
    <scope>IDENTIFICATION</scope>
</reference>
<keyword evidence="4" id="KW-0479">Metal-binding</keyword>
<dbReference type="GO" id="GO:0005634">
    <property type="term" value="C:nucleus"/>
    <property type="evidence" value="ECO:0007669"/>
    <property type="project" value="UniProtKB-SubCell"/>
</dbReference>
<evidence type="ECO:0000313" key="16">
    <source>
        <dbReference type="Proteomes" id="UP000472272"/>
    </source>
</evidence>
<dbReference type="SUPFAM" id="SSF57667">
    <property type="entry name" value="beta-beta-alpha zinc fingers"/>
    <property type="match status" value="3"/>
</dbReference>
<feature type="domain" description="C2H2-type" evidence="14">
    <location>
        <begin position="295"/>
        <end position="322"/>
    </location>
</feature>
<dbReference type="RefSeq" id="XP_028588264.1">
    <property type="nucleotide sequence ID" value="XM_028732431.1"/>
</dbReference>
<dbReference type="Proteomes" id="UP000472272">
    <property type="component" value="Chromosome 6"/>
</dbReference>
<keyword evidence="10" id="KW-0804">Transcription</keyword>
<evidence type="ECO:0000256" key="13">
    <source>
        <dbReference type="SAM" id="MobiDB-lite"/>
    </source>
</evidence>
<feature type="region of interest" description="Disordered" evidence="13">
    <location>
        <begin position="240"/>
        <end position="263"/>
    </location>
</feature>
<dbReference type="Gene3D" id="3.30.160.60">
    <property type="entry name" value="Classic Zinc Finger"/>
    <property type="match status" value="6"/>
</dbReference>
<comment type="similarity">
    <text evidence="3">Belongs to the krueppel C2H2-type zinc-finger protein family.</text>
</comment>
<evidence type="ECO:0000256" key="3">
    <source>
        <dbReference type="ARBA" id="ARBA00006991"/>
    </source>
</evidence>
<feature type="domain" description="C2H2-type" evidence="14">
    <location>
        <begin position="323"/>
        <end position="350"/>
    </location>
</feature>
<keyword evidence="16" id="KW-1185">Reference proteome</keyword>
<evidence type="ECO:0000256" key="7">
    <source>
        <dbReference type="ARBA" id="ARBA00022833"/>
    </source>
</evidence>
<name>A0A670I2M1_PODMU</name>
<feature type="compositionally biased region" description="Polar residues" evidence="13">
    <location>
        <begin position="240"/>
        <end position="249"/>
    </location>
</feature>
<dbReference type="FunFam" id="3.30.160.60:FF:000005">
    <property type="entry name" value="Zinc finger protein 14 homolog"/>
    <property type="match status" value="1"/>
</dbReference>
<dbReference type="PROSITE" id="PS50157">
    <property type="entry name" value="ZINC_FINGER_C2H2_2"/>
    <property type="match status" value="6"/>
</dbReference>
<evidence type="ECO:0000259" key="14">
    <source>
        <dbReference type="PROSITE" id="PS50157"/>
    </source>
</evidence>